<dbReference type="HOGENOM" id="CLU_2351154_0_0_1"/>
<dbReference type="KEGG" id="ptm:GSPATT00004224001"/>
<dbReference type="AlphaFoldDB" id="A0BC63"/>
<name>A0BC63_PARTE</name>
<dbReference type="EMBL" id="CT867986">
    <property type="protein sequence ID" value="CAK56130.1"/>
    <property type="molecule type" value="Genomic_DNA"/>
</dbReference>
<organism evidence="1 2">
    <name type="scientific">Paramecium tetraurelia</name>
    <dbReference type="NCBI Taxonomy" id="5888"/>
    <lineage>
        <taxon>Eukaryota</taxon>
        <taxon>Sar</taxon>
        <taxon>Alveolata</taxon>
        <taxon>Ciliophora</taxon>
        <taxon>Intramacronucleata</taxon>
        <taxon>Oligohymenophorea</taxon>
        <taxon>Peniculida</taxon>
        <taxon>Parameciidae</taxon>
        <taxon>Paramecium</taxon>
    </lineage>
</organism>
<dbReference type="RefSeq" id="XP_001423528.1">
    <property type="nucleotide sequence ID" value="XM_001423491.1"/>
</dbReference>
<proteinExistence type="predicted"/>
<evidence type="ECO:0000313" key="1">
    <source>
        <dbReference type="EMBL" id="CAK56130.1"/>
    </source>
</evidence>
<accession>A0BC63</accession>
<sequence>MYSPGQSQYLKEGPLQSHSPQRIIQSPLAGKLDSYYWEIRIYYYAWALMQLSSVAVRSVSGAVAVSNYQVGSVNFSKNILVMGAKDLFIKDSSRNED</sequence>
<dbReference type="Proteomes" id="UP000000600">
    <property type="component" value="Unassembled WGS sequence"/>
</dbReference>
<evidence type="ECO:0000313" key="2">
    <source>
        <dbReference type="Proteomes" id="UP000000600"/>
    </source>
</evidence>
<dbReference type="GeneID" id="5009325"/>
<dbReference type="InParanoid" id="A0BC63"/>
<protein>
    <submittedName>
        <fullName evidence="1">Uncharacterized protein</fullName>
    </submittedName>
</protein>
<keyword evidence="2" id="KW-1185">Reference proteome</keyword>
<gene>
    <name evidence="1" type="ORF">GSPATT00004224001</name>
</gene>
<reference evidence="1 2" key="1">
    <citation type="journal article" date="2006" name="Nature">
        <title>Global trends of whole-genome duplications revealed by the ciliate Paramecium tetraurelia.</title>
        <authorList>
            <consortium name="Genoscope"/>
            <person name="Aury J.-M."/>
            <person name="Jaillon O."/>
            <person name="Duret L."/>
            <person name="Noel B."/>
            <person name="Jubin C."/>
            <person name="Porcel B.M."/>
            <person name="Segurens B."/>
            <person name="Daubin V."/>
            <person name="Anthouard V."/>
            <person name="Aiach N."/>
            <person name="Arnaiz O."/>
            <person name="Billaut A."/>
            <person name="Beisson J."/>
            <person name="Blanc I."/>
            <person name="Bouhouche K."/>
            <person name="Camara F."/>
            <person name="Duharcourt S."/>
            <person name="Guigo R."/>
            <person name="Gogendeau D."/>
            <person name="Katinka M."/>
            <person name="Keller A.-M."/>
            <person name="Kissmehl R."/>
            <person name="Klotz C."/>
            <person name="Koll F."/>
            <person name="Le Moue A."/>
            <person name="Lepere C."/>
            <person name="Malinsky S."/>
            <person name="Nowacki M."/>
            <person name="Nowak J.K."/>
            <person name="Plattner H."/>
            <person name="Poulain J."/>
            <person name="Ruiz F."/>
            <person name="Serrano V."/>
            <person name="Zagulski M."/>
            <person name="Dessen P."/>
            <person name="Betermier M."/>
            <person name="Weissenbach J."/>
            <person name="Scarpelli C."/>
            <person name="Schachter V."/>
            <person name="Sperling L."/>
            <person name="Meyer E."/>
            <person name="Cohen J."/>
            <person name="Wincker P."/>
        </authorList>
    </citation>
    <scope>NUCLEOTIDE SEQUENCE [LARGE SCALE GENOMIC DNA]</scope>
    <source>
        <strain evidence="1 2">Stock d4-2</strain>
    </source>
</reference>